<dbReference type="EMBL" id="JAACJN010000309">
    <property type="protein sequence ID" value="KAF5349374.1"/>
    <property type="molecule type" value="Genomic_DNA"/>
</dbReference>
<comment type="caution">
    <text evidence="1">The sequence shown here is derived from an EMBL/GenBank/DDBJ whole genome shotgun (WGS) entry which is preliminary data.</text>
</comment>
<sequence>MVHYKRKIHAVIREMYQVLDYDALAQQQKTLPINRYSLAEYLHSEPFLRIDILLCSLHPLESSIDDPKMKRVIDAFSSEEERRLEENLEGIAYDIDSPGTVVLVTGPGRIERFILPLIYLMLKRHLEVFYLAQAHVIHDEEFWDLSASLRNVFTMLDDRIKSLEGKLPHSISTFLSTKLRLTFLFYLAILKQTISDVFGKLSSFAFGLLQLSYPVPATRCPKENSLRPWNEEGRGIEIPVEGMSVEQIKEIPLKILKYGSKNTLESQIYDYSLSTFNPSDRRPKSRHPLSGYYWAGHQEKRVLLSSTVEHPNRNSKVGCLTAQFIAIGAMATQLSC</sequence>
<dbReference type="Proteomes" id="UP000518752">
    <property type="component" value="Unassembled WGS sequence"/>
</dbReference>
<protein>
    <submittedName>
        <fullName evidence="1">Uncharacterized protein</fullName>
    </submittedName>
</protein>
<evidence type="ECO:0000313" key="1">
    <source>
        <dbReference type="EMBL" id="KAF5349374.1"/>
    </source>
</evidence>
<evidence type="ECO:0000313" key="2">
    <source>
        <dbReference type="Proteomes" id="UP000518752"/>
    </source>
</evidence>
<accession>A0A8H5CXV5</accession>
<name>A0A8H5CXV5_9AGAR</name>
<proteinExistence type="predicted"/>
<reference evidence="1 2" key="1">
    <citation type="journal article" date="2020" name="ISME J.">
        <title>Uncovering the hidden diversity of litter-decomposition mechanisms in mushroom-forming fungi.</title>
        <authorList>
            <person name="Floudas D."/>
            <person name="Bentzer J."/>
            <person name="Ahren D."/>
            <person name="Johansson T."/>
            <person name="Persson P."/>
            <person name="Tunlid A."/>
        </authorList>
    </citation>
    <scope>NUCLEOTIDE SEQUENCE [LARGE SCALE GENOMIC DNA]</scope>
    <source>
        <strain evidence="1 2">CBS 406.79</strain>
    </source>
</reference>
<gene>
    <name evidence="1" type="ORF">D9757_014225</name>
</gene>
<dbReference type="OrthoDB" id="2122982at2759"/>
<dbReference type="AlphaFoldDB" id="A0A8H5CXV5"/>
<organism evidence="1 2">
    <name type="scientific">Collybiopsis confluens</name>
    <dbReference type="NCBI Taxonomy" id="2823264"/>
    <lineage>
        <taxon>Eukaryota</taxon>
        <taxon>Fungi</taxon>
        <taxon>Dikarya</taxon>
        <taxon>Basidiomycota</taxon>
        <taxon>Agaricomycotina</taxon>
        <taxon>Agaricomycetes</taxon>
        <taxon>Agaricomycetidae</taxon>
        <taxon>Agaricales</taxon>
        <taxon>Marasmiineae</taxon>
        <taxon>Omphalotaceae</taxon>
        <taxon>Collybiopsis</taxon>
    </lineage>
</organism>
<keyword evidence="2" id="KW-1185">Reference proteome</keyword>